<dbReference type="PANTHER" id="PTHR30087">
    <property type="entry name" value="INNER MEMBRANE PROTEIN"/>
    <property type="match status" value="1"/>
</dbReference>
<dbReference type="OrthoDB" id="9797779at2"/>
<gene>
    <name evidence="1" type="ORF">WY13_02651</name>
</gene>
<dbReference type="AlphaFoldDB" id="A0A162KNM7"/>
<dbReference type="Pfam" id="PF04463">
    <property type="entry name" value="2-thiour_desulf"/>
    <property type="match status" value="1"/>
</dbReference>
<proteinExistence type="predicted"/>
<dbReference type="InterPro" id="IPR007553">
    <property type="entry name" value="2-thiour_desulf"/>
</dbReference>
<protein>
    <submittedName>
        <fullName evidence="1">Uncharacterized protein</fullName>
    </submittedName>
</protein>
<name>A0A162KNM7_9CLOT</name>
<dbReference type="RefSeq" id="WP_063556042.1">
    <property type="nucleotide sequence ID" value="NZ_LITT01000035.1"/>
</dbReference>
<dbReference type="PANTHER" id="PTHR30087:SF1">
    <property type="entry name" value="HYPOTHETICAL CYTOSOLIC PROTEIN"/>
    <property type="match status" value="1"/>
</dbReference>
<reference evidence="1 2" key="1">
    <citation type="journal article" date="2015" name="Biotechnol. Bioeng.">
        <title>Genome sequence and phenotypic characterization of Caulobacter segnis.</title>
        <authorList>
            <person name="Patel S."/>
            <person name="Fletcher B."/>
            <person name="Scott D.C."/>
            <person name="Ely B."/>
        </authorList>
    </citation>
    <scope>NUCLEOTIDE SEQUENCE [LARGE SCALE GENOMIC DNA]</scope>
    <source>
        <strain evidence="1 2">ERI-2</strain>
    </source>
</reference>
<dbReference type="PATRIC" id="fig|1538.10.peg.2547"/>
<comment type="caution">
    <text evidence="1">The sequence shown here is derived from an EMBL/GenBank/DDBJ whole genome shotgun (WGS) entry which is preliminary data.</text>
</comment>
<accession>A0A162KNM7</accession>
<organism evidence="1 2">
    <name type="scientific">Clostridium ljungdahlii</name>
    <dbReference type="NCBI Taxonomy" id="1538"/>
    <lineage>
        <taxon>Bacteria</taxon>
        <taxon>Bacillati</taxon>
        <taxon>Bacillota</taxon>
        <taxon>Clostridia</taxon>
        <taxon>Eubacteriales</taxon>
        <taxon>Clostridiaceae</taxon>
        <taxon>Clostridium</taxon>
    </lineage>
</organism>
<evidence type="ECO:0000313" key="2">
    <source>
        <dbReference type="Proteomes" id="UP000077407"/>
    </source>
</evidence>
<dbReference type="Proteomes" id="UP000077407">
    <property type="component" value="Unassembled WGS sequence"/>
</dbReference>
<sequence length="154" mass="16330">MILVSACLCGIDTKYNGGNNLCEKILSLVKEGKALPLCPEQLGGLKTPRNPCEICGGTGKDVIDGKAAVMSSTGENCTSEFLKGAYETLKVAKACNIKEAVLKSKSPSCGFGKIYDGSFNGNIIEGAGITAELLSKNHIKIYGEDDFNKAFERK</sequence>
<evidence type="ECO:0000313" key="1">
    <source>
        <dbReference type="EMBL" id="OAA84752.1"/>
    </source>
</evidence>
<dbReference type="EMBL" id="LITT01000035">
    <property type="protein sequence ID" value="OAA84752.1"/>
    <property type="molecule type" value="Genomic_DNA"/>
</dbReference>